<dbReference type="EMBL" id="BSSA01000013">
    <property type="protein sequence ID" value="GLW71763.1"/>
    <property type="molecule type" value="Genomic_DNA"/>
</dbReference>
<dbReference type="SMART" id="SM00382">
    <property type="entry name" value="AAA"/>
    <property type="match status" value="1"/>
</dbReference>
<accession>A0A9W6V305</accession>
<dbReference type="AlphaFoldDB" id="A0A9W6V305"/>
<evidence type="ECO:0000313" key="7">
    <source>
        <dbReference type="Proteomes" id="UP001165041"/>
    </source>
</evidence>
<dbReference type="PROSITE" id="PS50893">
    <property type="entry name" value="ABC_TRANSPORTER_2"/>
    <property type="match status" value="1"/>
</dbReference>
<evidence type="ECO:0000313" key="6">
    <source>
        <dbReference type="EMBL" id="GLW71763.1"/>
    </source>
</evidence>
<dbReference type="Gene3D" id="3.40.50.300">
    <property type="entry name" value="P-loop containing nucleotide triphosphate hydrolases"/>
    <property type="match status" value="1"/>
</dbReference>
<dbReference type="SUPFAM" id="SSF52540">
    <property type="entry name" value="P-loop containing nucleoside triphosphate hydrolases"/>
    <property type="match status" value="1"/>
</dbReference>
<dbReference type="GO" id="GO:0005524">
    <property type="term" value="F:ATP binding"/>
    <property type="evidence" value="ECO:0007669"/>
    <property type="project" value="UniProtKB-KW"/>
</dbReference>
<reference evidence="6" key="1">
    <citation type="submission" date="2023-02" db="EMBL/GenBank/DDBJ databases">
        <title>Kitasatospora phosalacinea NBRC 14627.</title>
        <authorList>
            <person name="Ichikawa N."/>
            <person name="Sato H."/>
            <person name="Tonouchi N."/>
        </authorList>
    </citation>
    <scope>NUCLEOTIDE SEQUENCE</scope>
    <source>
        <strain evidence="6">NBRC 14627</strain>
    </source>
</reference>
<evidence type="ECO:0000256" key="4">
    <source>
        <dbReference type="ARBA" id="ARBA00022840"/>
    </source>
</evidence>
<evidence type="ECO:0000256" key="1">
    <source>
        <dbReference type="ARBA" id="ARBA00005417"/>
    </source>
</evidence>
<keyword evidence="4 6" id="KW-0067">ATP-binding</keyword>
<protein>
    <submittedName>
        <fullName evidence="6">ABC transporter ATP-binding protein</fullName>
    </submittedName>
</protein>
<proteinExistence type="inferred from homology"/>
<evidence type="ECO:0000256" key="3">
    <source>
        <dbReference type="ARBA" id="ARBA00022741"/>
    </source>
</evidence>
<feature type="domain" description="ABC transporter" evidence="5">
    <location>
        <begin position="2"/>
        <end position="227"/>
    </location>
</feature>
<dbReference type="CDD" id="cd03230">
    <property type="entry name" value="ABC_DR_subfamily_A"/>
    <property type="match status" value="1"/>
</dbReference>
<gene>
    <name evidence="6" type="ORF">Kpho02_40620</name>
</gene>
<dbReference type="InterPro" id="IPR003439">
    <property type="entry name" value="ABC_transporter-like_ATP-bd"/>
</dbReference>
<dbReference type="Pfam" id="PF00005">
    <property type="entry name" value="ABC_tran"/>
    <property type="match status" value="1"/>
</dbReference>
<dbReference type="PANTHER" id="PTHR43335">
    <property type="entry name" value="ABC TRANSPORTER, ATP-BINDING PROTEIN"/>
    <property type="match status" value="1"/>
</dbReference>
<evidence type="ECO:0000256" key="2">
    <source>
        <dbReference type="ARBA" id="ARBA00022448"/>
    </source>
</evidence>
<name>A0A9W6V305_9ACTN</name>
<comment type="similarity">
    <text evidence="1">Belongs to the ABC transporter superfamily.</text>
</comment>
<dbReference type="Proteomes" id="UP001165041">
    <property type="component" value="Unassembled WGS sequence"/>
</dbReference>
<dbReference type="GO" id="GO:0016887">
    <property type="term" value="F:ATP hydrolysis activity"/>
    <property type="evidence" value="ECO:0007669"/>
    <property type="project" value="InterPro"/>
</dbReference>
<dbReference type="RefSeq" id="WP_285737503.1">
    <property type="nucleotide sequence ID" value="NZ_BSSA01000013.1"/>
</dbReference>
<sequence length="245" mass="26959">MIEARGAGRRYRRRWALRECTLEVPAGRTVGLVGPNGAGKSTLLHLVTGLLPPSEGELRVWGERPGSSAQWLARIGFVGQDAPVHRSLTVAEHLVFGRRTNRRWDDGWARRRVAELGLDPGQRAGRLSGGQRAQLALTLALAKRPDLLVLDEPVAALDPLARREFLDRLAAARAEHGPSVLLSSHLIGDLARDCDHLIVLGRGRVRAAGPLAELLTGPDGRRRDLEDVVLEHLQQDRDERAEERS</sequence>
<keyword evidence="2" id="KW-0813">Transport</keyword>
<comment type="caution">
    <text evidence="6">The sequence shown here is derived from an EMBL/GenBank/DDBJ whole genome shotgun (WGS) entry which is preliminary data.</text>
</comment>
<organism evidence="6 7">
    <name type="scientific">Kitasatospora phosalacinea</name>
    <dbReference type="NCBI Taxonomy" id="2065"/>
    <lineage>
        <taxon>Bacteria</taxon>
        <taxon>Bacillati</taxon>
        <taxon>Actinomycetota</taxon>
        <taxon>Actinomycetes</taxon>
        <taxon>Kitasatosporales</taxon>
        <taxon>Streptomycetaceae</taxon>
        <taxon>Kitasatospora</taxon>
    </lineage>
</organism>
<dbReference type="InterPro" id="IPR003593">
    <property type="entry name" value="AAA+_ATPase"/>
</dbReference>
<evidence type="ECO:0000259" key="5">
    <source>
        <dbReference type="PROSITE" id="PS50893"/>
    </source>
</evidence>
<dbReference type="InterPro" id="IPR027417">
    <property type="entry name" value="P-loop_NTPase"/>
</dbReference>
<keyword evidence="3" id="KW-0547">Nucleotide-binding</keyword>